<evidence type="ECO:0000313" key="1">
    <source>
        <dbReference type="EMBL" id="CAD9118914.1"/>
    </source>
</evidence>
<accession>A0A7S1M3I6</accession>
<organism evidence="1">
    <name type="scientific">Alexandrium catenella</name>
    <name type="common">Red tide dinoflagellate</name>
    <name type="synonym">Gonyaulax catenella</name>
    <dbReference type="NCBI Taxonomy" id="2925"/>
    <lineage>
        <taxon>Eukaryota</taxon>
        <taxon>Sar</taxon>
        <taxon>Alveolata</taxon>
        <taxon>Dinophyceae</taxon>
        <taxon>Gonyaulacales</taxon>
        <taxon>Pyrocystaceae</taxon>
        <taxon>Alexandrium</taxon>
    </lineage>
</organism>
<dbReference type="AlphaFoldDB" id="A0A7S1M3I6"/>
<name>A0A7S1M3I6_ALECA</name>
<reference evidence="1" key="1">
    <citation type="submission" date="2021-01" db="EMBL/GenBank/DDBJ databases">
        <authorList>
            <person name="Corre E."/>
            <person name="Pelletier E."/>
            <person name="Niang G."/>
            <person name="Scheremetjew M."/>
            <person name="Finn R."/>
            <person name="Kale V."/>
            <person name="Holt S."/>
            <person name="Cochrane G."/>
            <person name="Meng A."/>
            <person name="Brown T."/>
            <person name="Cohen L."/>
        </authorList>
    </citation>
    <scope>NUCLEOTIDE SEQUENCE</scope>
    <source>
        <strain evidence="1">OF101</strain>
    </source>
</reference>
<protein>
    <submittedName>
        <fullName evidence="1">Uncharacterized protein</fullName>
    </submittedName>
</protein>
<gene>
    <name evidence="1" type="ORF">ACAT0790_LOCUS16235</name>
</gene>
<dbReference type="EMBL" id="HBGE01026978">
    <property type="protein sequence ID" value="CAD9118914.1"/>
    <property type="molecule type" value="Transcribed_RNA"/>
</dbReference>
<proteinExistence type="predicted"/>
<sequence>MSSGAADDGPPRSSLVHSFAGHLSRLSLCDYRPDRRWGRGQLPAAGAESVVDAALRTVMEVVIELLGGMALADSFLPVCRWWFNEAVCHPGSFRIPVEVWRIGACQQLDEQICRMREPPAITDFEDLRVGLEHAEEEMRLTELSASFPSGVTVVLLRFARRLSGLLRWINAAPFNGQSADEGNSDSESTLLRRRYLRSEAEEFRRRVALLADATRELRKRLPDPELPIRWAQWFEEAGEIAGFPEGHCMRYRSQREQVAAVWANNRRTFLSTDEHVDALVESLCVLDDLTEISDEAPRVRLESRRWPACQAGVCEAAWRRVRRLFGQPR</sequence>